<evidence type="ECO:0000313" key="2">
    <source>
        <dbReference type="Proteomes" id="UP000032402"/>
    </source>
</evidence>
<protein>
    <recommendedName>
        <fullName evidence="3">Phage protein</fullName>
    </recommendedName>
</protein>
<evidence type="ECO:0008006" key="3">
    <source>
        <dbReference type="Google" id="ProtNLM"/>
    </source>
</evidence>
<reference evidence="1 2" key="1">
    <citation type="journal article" date="2015" name="Appl. Environ. Microbiol.">
        <title>Targeting Enterococcus faecalis Biofilms with Phage Therapy.</title>
        <authorList>
            <person name="Khalifa L."/>
            <person name="Brosh Y."/>
            <person name="Gelman D."/>
            <person name="Coppenhagen-Glazer S."/>
            <person name="Beyth S."/>
            <person name="Poradosu-Cohen R."/>
            <person name="Que Y.A."/>
            <person name="Beyth N."/>
            <person name="Hazan R."/>
        </authorList>
    </citation>
    <scope>NUCLEOTIDE SEQUENCE [LARGE SCALE GENOMIC DNA]</scope>
</reference>
<dbReference type="Proteomes" id="UP000032402">
    <property type="component" value="Segment"/>
</dbReference>
<keyword evidence="2" id="KW-1185">Reference proteome</keyword>
<evidence type="ECO:0000313" key="1">
    <source>
        <dbReference type="EMBL" id="AJP61425.1"/>
    </source>
</evidence>
<proteinExistence type="predicted"/>
<accession>A0A0C5JZH6</accession>
<organism evidence="1 2">
    <name type="scientific">Enterococcus phage EFDG1</name>
    <dbReference type="NCBI Taxonomy" id="1597976"/>
    <lineage>
        <taxon>Viruses</taxon>
        <taxon>Duplodnaviria</taxon>
        <taxon>Heunggongvirae</taxon>
        <taxon>Uroviricota</taxon>
        <taxon>Caudoviricetes</taxon>
        <taxon>Herelleviridae</taxon>
        <taxon>Brockvirinae</taxon>
        <taxon>Schiekvirus</taxon>
        <taxon>Schiekvirus EFDG1</taxon>
    </lineage>
</organism>
<dbReference type="KEGG" id="vg:26644466"/>
<sequence>MAYLQDDTWQAVKQLAKQNGFVGDWILIIHLYYENGGNNVQVHTAIDNKNYRILRILDNKQVLLVDREGNVAVEDYEVVNDSQKGFFYSDMHKVELTLPEGCSFNGKQRIKIYI</sequence>
<dbReference type="EMBL" id="KP339049">
    <property type="protein sequence ID" value="AJP61425.1"/>
    <property type="molecule type" value="Genomic_DNA"/>
</dbReference>
<dbReference type="OrthoDB" id="22544at10239"/>
<dbReference type="RefSeq" id="YP_009218319.1">
    <property type="nucleotide sequence ID" value="NC_029009.1"/>
</dbReference>
<dbReference type="GeneID" id="26644466"/>
<name>A0A0C5JZH6_9CAUD</name>